<evidence type="ECO:0000313" key="3">
    <source>
        <dbReference type="Proteomes" id="UP000092124"/>
    </source>
</evidence>
<dbReference type="AlphaFoldDB" id="A0A1A6GJ02"/>
<sequence length="244" mass="27256">KITQEPEMEMKYNVQCASSWSQPSLKRDEVTIGQQITLQYKHHKNYIRENKMEMADDEFEKSELIIHPKEGPPPDDSRRAISTKVKKKKPGYLYEPHFNSFEHRIDGALRATAYVERALAACTGDAGDMGDMDKAFKAELAFPVALAVCTEHQRWQPHTDPELAPGHCTGNTGNPPHNADLALDKLSIDLESAPLCDPSDTEDPANVADLAFHTAYPTGHFRQSMNTNNRPAPVQGRSDITDCL</sequence>
<feature type="compositionally biased region" description="Polar residues" evidence="1">
    <location>
        <begin position="221"/>
        <end position="230"/>
    </location>
</feature>
<accession>A0A1A6GJ02</accession>
<gene>
    <name evidence="2" type="ORF">A6R68_05735</name>
</gene>
<comment type="caution">
    <text evidence="2">The sequence shown here is derived from an EMBL/GenBank/DDBJ whole genome shotgun (WGS) entry which is preliminary data.</text>
</comment>
<keyword evidence="3" id="KW-1185">Reference proteome</keyword>
<dbReference type="OrthoDB" id="9634872at2759"/>
<protein>
    <submittedName>
        <fullName evidence="2">Uncharacterized protein</fullName>
    </submittedName>
</protein>
<name>A0A1A6GJ02_NEOLE</name>
<dbReference type="Proteomes" id="UP000092124">
    <property type="component" value="Unassembled WGS sequence"/>
</dbReference>
<organism evidence="2 3">
    <name type="scientific">Neotoma lepida</name>
    <name type="common">Desert woodrat</name>
    <dbReference type="NCBI Taxonomy" id="56216"/>
    <lineage>
        <taxon>Eukaryota</taxon>
        <taxon>Metazoa</taxon>
        <taxon>Chordata</taxon>
        <taxon>Craniata</taxon>
        <taxon>Vertebrata</taxon>
        <taxon>Euteleostomi</taxon>
        <taxon>Mammalia</taxon>
        <taxon>Eutheria</taxon>
        <taxon>Euarchontoglires</taxon>
        <taxon>Glires</taxon>
        <taxon>Rodentia</taxon>
        <taxon>Myomorpha</taxon>
        <taxon>Muroidea</taxon>
        <taxon>Cricetidae</taxon>
        <taxon>Neotominae</taxon>
        <taxon>Neotoma</taxon>
    </lineage>
</organism>
<proteinExistence type="predicted"/>
<reference evidence="2 3" key="1">
    <citation type="submission" date="2016-06" db="EMBL/GenBank/DDBJ databases">
        <title>The Draft Genome Sequence and Annotation of the Desert Woodrat Neotoma lepida.</title>
        <authorList>
            <person name="Campbell M."/>
            <person name="Oakeson K.F."/>
            <person name="Yandell M."/>
            <person name="Halpert J.R."/>
            <person name="Dearing D."/>
        </authorList>
    </citation>
    <scope>NUCLEOTIDE SEQUENCE [LARGE SCALE GENOMIC DNA]</scope>
    <source>
        <strain evidence="2">417</strain>
        <tissue evidence="2">Liver</tissue>
    </source>
</reference>
<dbReference type="EMBL" id="LZPO01089474">
    <property type="protein sequence ID" value="OBS65725.1"/>
    <property type="molecule type" value="Genomic_DNA"/>
</dbReference>
<evidence type="ECO:0000313" key="2">
    <source>
        <dbReference type="EMBL" id="OBS65725.1"/>
    </source>
</evidence>
<feature type="region of interest" description="Disordered" evidence="1">
    <location>
        <begin position="221"/>
        <end position="244"/>
    </location>
</feature>
<feature type="non-terminal residue" evidence="2">
    <location>
        <position position="1"/>
    </location>
</feature>
<evidence type="ECO:0000256" key="1">
    <source>
        <dbReference type="SAM" id="MobiDB-lite"/>
    </source>
</evidence>